<gene>
    <name evidence="1" type="ORF">IC620_16430</name>
</gene>
<reference evidence="1" key="1">
    <citation type="submission" date="2020-09" db="EMBL/GenBank/DDBJ databases">
        <title>A novel bacterium of genus Hazenella, isolated from South China Sea.</title>
        <authorList>
            <person name="Huang H."/>
            <person name="Mo K."/>
            <person name="Hu Y."/>
        </authorList>
    </citation>
    <scope>NUCLEOTIDE SEQUENCE</scope>
    <source>
        <strain evidence="1">IB182357</strain>
    </source>
</reference>
<protein>
    <submittedName>
        <fullName evidence="1">Uncharacterized protein</fullName>
    </submittedName>
</protein>
<dbReference type="RefSeq" id="WP_191141135.1">
    <property type="nucleotide sequence ID" value="NZ_JACXAG020000015.1"/>
</dbReference>
<comment type="caution">
    <text evidence="1">The sequence shown here is derived from an EMBL/GenBank/DDBJ whole genome shotgun (WGS) entry which is preliminary data.</text>
</comment>
<dbReference type="Proteomes" id="UP000661691">
    <property type="component" value="Unassembled WGS sequence"/>
</dbReference>
<proteinExistence type="predicted"/>
<name>A0A926NCW4_9BACL</name>
<evidence type="ECO:0000313" key="2">
    <source>
        <dbReference type="Proteomes" id="UP000661691"/>
    </source>
</evidence>
<sequence>MNSKKLVLLTSVITAISVLTLFFLAQIVINKGLDPDYILMDERVINQIGEYEGKTVTKTDLQIEHLDGNHYELRVKESNREYLLRAISEEFPYMDYEWVIYKKLESINK</sequence>
<keyword evidence="2" id="KW-1185">Reference proteome</keyword>
<accession>A0A926NCW4</accession>
<evidence type="ECO:0000313" key="1">
    <source>
        <dbReference type="EMBL" id="MBD1373932.1"/>
    </source>
</evidence>
<dbReference type="AlphaFoldDB" id="A0A926NCW4"/>
<organism evidence="1 2">
    <name type="scientific">Polycladospora coralii</name>
    <dbReference type="NCBI Taxonomy" id="2771432"/>
    <lineage>
        <taxon>Bacteria</taxon>
        <taxon>Bacillati</taxon>
        <taxon>Bacillota</taxon>
        <taxon>Bacilli</taxon>
        <taxon>Bacillales</taxon>
        <taxon>Thermoactinomycetaceae</taxon>
        <taxon>Polycladospora</taxon>
    </lineage>
</organism>
<dbReference type="EMBL" id="JACXAH010000047">
    <property type="protein sequence ID" value="MBD1373932.1"/>
    <property type="molecule type" value="Genomic_DNA"/>
</dbReference>